<comment type="caution">
    <text evidence="1">The sequence shown here is derived from an EMBL/GenBank/DDBJ whole genome shotgun (WGS) entry which is preliminary data.</text>
</comment>
<accession>A0AAD5MX43</accession>
<protein>
    <submittedName>
        <fullName evidence="1">Uncharacterized protein</fullName>
    </submittedName>
</protein>
<dbReference type="EMBL" id="JAHQIW010004246">
    <property type="protein sequence ID" value="KAJ1361629.1"/>
    <property type="molecule type" value="Genomic_DNA"/>
</dbReference>
<reference evidence="1" key="1">
    <citation type="submission" date="2021-06" db="EMBL/GenBank/DDBJ databases">
        <title>Parelaphostrongylus tenuis whole genome reference sequence.</title>
        <authorList>
            <person name="Garwood T.J."/>
            <person name="Larsen P.A."/>
            <person name="Fountain-Jones N.M."/>
            <person name="Garbe J.R."/>
            <person name="Macchietto M.G."/>
            <person name="Kania S.A."/>
            <person name="Gerhold R.W."/>
            <person name="Richards J.E."/>
            <person name="Wolf T.M."/>
        </authorList>
    </citation>
    <scope>NUCLEOTIDE SEQUENCE</scope>
    <source>
        <strain evidence="1">MNPRO001-30</strain>
        <tissue evidence="1">Meninges</tissue>
    </source>
</reference>
<dbReference type="EMBL" id="JAHQIW010002839">
    <property type="protein sequence ID" value="KAJ1356527.1"/>
    <property type="molecule type" value="Genomic_DNA"/>
</dbReference>
<name>A0AAD5MX43_PARTN</name>
<keyword evidence="3" id="KW-1185">Reference proteome</keyword>
<proteinExistence type="predicted"/>
<evidence type="ECO:0000313" key="2">
    <source>
        <dbReference type="EMBL" id="KAJ1361629.1"/>
    </source>
</evidence>
<dbReference type="AlphaFoldDB" id="A0AAD5MX43"/>
<sequence>MMLRYLGGVSGVMVACALDMNEKYGFSFSLKSYIQIANDVHEMLCSLNDEARIFRDQKMYKIRAAQWWRFCFK</sequence>
<evidence type="ECO:0000313" key="3">
    <source>
        <dbReference type="Proteomes" id="UP001196413"/>
    </source>
</evidence>
<evidence type="ECO:0000313" key="1">
    <source>
        <dbReference type="EMBL" id="KAJ1356527.1"/>
    </source>
</evidence>
<organism evidence="1 3">
    <name type="scientific">Parelaphostrongylus tenuis</name>
    <name type="common">Meningeal worm</name>
    <dbReference type="NCBI Taxonomy" id="148309"/>
    <lineage>
        <taxon>Eukaryota</taxon>
        <taxon>Metazoa</taxon>
        <taxon>Ecdysozoa</taxon>
        <taxon>Nematoda</taxon>
        <taxon>Chromadorea</taxon>
        <taxon>Rhabditida</taxon>
        <taxon>Rhabditina</taxon>
        <taxon>Rhabditomorpha</taxon>
        <taxon>Strongyloidea</taxon>
        <taxon>Metastrongylidae</taxon>
        <taxon>Parelaphostrongylus</taxon>
    </lineage>
</organism>
<dbReference type="PROSITE" id="PS51257">
    <property type="entry name" value="PROKAR_LIPOPROTEIN"/>
    <property type="match status" value="1"/>
</dbReference>
<dbReference type="Proteomes" id="UP001196413">
    <property type="component" value="Unassembled WGS sequence"/>
</dbReference>
<gene>
    <name evidence="1" type="ORF">KIN20_014258</name>
    <name evidence="2" type="ORF">KIN20_020924</name>
</gene>